<dbReference type="PANTHER" id="PTHR11735">
    <property type="entry name" value="TRNA N6-ADENOSINE THREONYLCARBAMOYLTRANSFERASE"/>
    <property type="match status" value="1"/>
</dbReference>
<evidence type="ECO:0000313" key="3">
    <source>
        <dbReference type="EMBL" id="GAW79268.1"/>
    </source>
</evidence>
<dbReference type="OrthoDB" id="10259622at2759"/>
<dbReference type="InterPro" id="IPR000905">
    <property type="entry name" value="Gcp-like_dom"/>
</dbReference>
<dbReference type="EMBL" id="BDQF01000003">
    <property type="protein sequence ID" value="GAW79268.1"/>
    <property type="molecule type" value="Genomic_DNA"/>
</dbReference>
<reference evidence="4" key="1">
    <citation type="submission" date="2017-04" db="EMBL/GenBank/DDBJ databases">
        <title>Plasmodium gonderi genome.</title>
        <authorList>
            <person name="Arisue N."/>
            <person name="Honma H."/>
            <person name="Kawai S."/>
            <person name="Tougan T."/>
            <person name="Tanabe K."/>
            <person name="Horii T."/>
        </authorList>
    </citation>
    <scope>NUCLEOTIDE SEQUENCE [LARGE SCALE GENOMIC DNA]</scope>
    <source>
        <strain evidence="4">ATCC 30045</strain>
    </source>
</reference>
<name>A0A1Y1JC72_PLAGO</name>
<dbReference type="Proteomes" id="UP000195521">
    <property type="component" value="Unassembled WGS sequence"/>
</dbReference>
<feature type="domain" description="Gcp-like" evidence="2">
    <location>
        <begin position="339"/>
        <end position="526"/>
    </location>
</feature>
<protein>
    <submittedName>
        <fullName evidence="3">tRNA N6-adenosine threonylcarbamoyltransferase</fullName>
    </submittedName>
</protein>
<feature type="coiled-coil region" evidence="1">
    <location>
        <begin position="518"/>
        <end position="545"/>
    </location>
</feature>
<gene>
    <name evidence="3" type="ORF">PGO_030680</name>
</gene>
<organism evidence="3 4">
    <name type="scientific">Plasmodium gonderi</name>
    <dbReference type="NCBI Taxonomy" id="77519"/>
    <lineage>
        <taxon>Eukaryota</taxon>
        <taxon>Sar</taxon>
        <taxon>Alveolata</taxon>
        <taxon>Apicomplexa</taxon>
        <taxon>Aconoidasida</taxon>
        <taxon>Haemosporida</taxon>
        <taxon>Plasmodiidae</taxon>
        <taxon>Plasmodium</taxon>
        <taxon>Plasmodium (Plasmodium)</taxon>
    </lineage>
</organism>
<dbReference type="Pfam" id="PF00814">
    <property type="entry name" value="TsaD"/>
    <property type="match status" value="1"/>
</dbReference>
<proteinExistence type="predicted"/>
<dbReference type="GeneID" id="39745972"/>
<dbReference type="OMA" id="SHFKVVH"/>
<keyword evidence="1" id="KW-0175">Coiled coil</keyword>
<keyword evidence="3" id="KW-0808">Transferase</keyword>
<accession>A0A1Y1JC72</accession>
<dbReference type="RefSeq" id="XP_028541857.1">
    <property type="nucleotide sequence ID" value="XM_028686056.1"/>
</dbReference>
<comment type="caution">
    <text evidence="3">The sequence shown here is derived from an EMBL/GenBank/DDBJ whole genome shotgun (WGS) entry which is preliminary data.</text>
</comment>
<keyword evidence="4" id="KW-1185">Reference proteome</keyword>
<evidence type="ECO:0000259" key="2">
    <source>
        <dbReference type="Pfam" id="PF00814"/>
    </source>
</evidence>
<dbReference type="InterPro" id="IPR043129">
    <property type="entry name" value="ATPase_NBD"/>
</dbReference>
<dbReference type="GO" id="GO:0016740">
    <property type="term" value="F:transferase activity"/>
    <property type="evidence" value="ECO:0007669"/>
    <property type="project" value="UniProtKB-KW"/>
</dbReference>
<dbReference type="Gene3D" id="3.30.420.40">
    <property type="match status" value="2"/>
</dbReference>
<dbReference type="AlphaFoldDB" id="A0A1Y1JC72"/>
<evidence type="ECO:0000313" key="4">
    <source>
        <dbReference type="Proteomes" id="UP000195521"/>
    </source>
</evidence>
<dbReference type="PANTHER" id="PTHR11735:SF6">
    <property type="entry name" value="TRNA N6-ADENOSINE THREONYLCARBAMOYLTRANSFERASE, MITOCHONDRIAL"/>
    <property type="match status" value="1"/>
</dbReference>
<sequence length="701" mass="81483">MKNATRIILCSACVLSLIRNVLYSYKIDNITIKKGLFSDPLERTVKKINKHIQNRSDINYDVCKYKKIPKLLIERNKLKDNTKVKYIVGIENTCDDTCICILDSNLNIIKNVIISHFKIVHKYGGVYPYFISSINHLFLKPYVEKTLEGIDAKKIDCIGFSTCPGIAKNIEATKNYIEEMKKKNEHIKVSSVNHIFAHVLSPLFFHVYNDRNTYTNSREYKGENDIKSQYEHDIDMNISETVKNDKIRMEKIKDIIQVLNNNTVTKQKMTNLSQEDFLKYGNYLLKKHIERDVEEMADIKPDIEITKNDYINIDSHGKNIPPSHKTQENEVKIQGSHLRNEYICVLVSGGSTEIYKVQKNKKNDINVSKLSQTVDISIGDIIDKIARLLELPVGLGGGPFLEKKSEEFVTRMKKQQLSEEACEDPFKPFPAPFSSNNKIDFSFSGLYNHMRKIILELKKGKSFECEKDRYAYYSQRNIFQHLQKQVNKIMYFSELHFNIKNLFIVGGVGCNNFLFQSLRRMAMDRNKLEVQLNEFNKLKKRIKKRVRKIGEKNFVYSKISKDILKNEEEFSASLAWNIYLKFLLKEKTEECIMSASKSFNFEDYARLKEAGSFLLQGDLPLSKSTSPWSVYKTPRNLSRDNAAMICFNTFLNLHNETNMYDDISQVEIKPTVIMKLENNFLLFSDIIIFDVFLHNFSINGK</sequence>
<evidence type="ECO:0000256" key="1">
    <source>
        <dbReference type="SAM" id="Coils"/>
    </source>
</evidence>
<dbReference type="SUPFAM" id="SSF53067">
    <property type="entry name" value="Actin-like ATPase domain"/>
    <property type="match status" value="2"/>
</dbReference>
<dbReference type="GO" id="GO:0005739">
    <property type="term" value="C:mitochondrion"/>
    <property type="evidence" value="ECO:0007669"/>
    <property type="project" value="TreeGrafter"/>
</dbReference>